<dbReference type="InterPro" id="IPR005659">
    <property type="entry name" value="Chemorcpt_Glu_NH3ase_CheD"/>
</dbReference>
<evidence type="ECO:0000256" key="7">
    <source>
        <dbReference type="HAMAP-Rule" id="MF_01440"/>
    </source>
</evidence>
<dbReference type="HAMAP" id="MF_01440">
    <property type="entry name" value="CheD"/>
    <property type="match status" value="1"/>
</dbReference>
<keyword evidence="3" id="KW-0489">Methyltransferase</keyword>
<dbReference type="EMBL" id="JACRIW010000111">
    <property type="protein sequence ID" value="MBI5170872.1"/>
    <property type="molecule type" value="Genomic_DNA"/>
</dbReference>
<evidence type="ECO:0000256" key="3">
    <source>
        <dbReference type="ARBA" id="ARBA00022603"/>
    </source>
</evidence>
<dbReference type="GO" id="GO:0006935">
    <property type="term" value="P:chemotaxis"/>
    <property type="evidence" value="ECO:0007669"/>
    <property type="project" value="UniProtKB-UniRule"/>
</dbReference>
<dbReference type="InterPro" id="IPR022641">
    <property type="entry name" value="CheR_N"/>
</dbReference>
<dbReference type="GO" id="GO:0032259">
    <property type="term" value="P:methylation"/>
    <property type="evidence" value="ECO:0007669"/>
    <property type="project" value="UniProtKB-KW"/>
</dbReference>
<keyword evidence="2 7" id="KW-0145">Chemotaxis</keyword>
<dbReference type="PRINTS" id="PR00996">
    <property type="entry name" value="CHERMTFRASE"/>
</dbReference>
<dbReference type="InterPro" id="IPR011324">
    <property type="entry name" value="Cytotoxic_necrot_fac-like_cat"/>
</dbReference>
<dbReference type="CDD" id="cd02440">
    <property type="entry name" value="AdoMet_MTases"/>
    <property type="match status" value="1"/>
</dbReference>
<accession>A0A933SEX5</accession>
<evidence type="ECO:0000256" key="6">
    <source>
        <dbReference type="ARBA" id="ARBA00022801"/>
    </source>
</evidence>
<dbReference type="SMART" id="SM00138">
    <property type="entry name" value="MeTrc"/>
    <property type="match status" value="1"/>
</dbReference>
<dbReference type="InterPro" id="IPR038592">
    <property type="entry name" value="CheD-like_sf"/>
</dbReference>
<evidence type="ECO:0000313" key="11">
    <source>
        <dbReference type="Proteomes" id="UP000696931"/>
    </source>
</evidence>
<dbReference type="Pfam" id="PF03975">
    <property type="entry name" value="CheD"/>
    <property type="match status" value="1"/>
</dbReference>
<protein>
    <recommendedName>
        <fullName evidence="7">Probable chemoreceptor glutamine deamidase CheD</fullName>
        <ecNumber evidence="7">3.5.1.44</ecNumber>
    </recommendedName>
</protein>
<feature type="region of interest" description="Disordered" evidence="8">
    <location>
        <begin position="300"/>
        <end position="357"/>
    </location>
</feature>
<dbReference type="Proteomes" id="UP000696931">
    <property type="component" value="Unassembled WGS sequence"/>
</dbReference>
<name>A0A933SEX5_UNCEI</name>
<dbReference type="InterPro" id="IPR036804">
    <property type="entry name" value="CheR_N_sf"/>
</dbReference>
<comment type="function">
    <text evidence="7">Probably deamidates glutamine residues to glutamate on methyl-accepting chemotaxis receptors (MCPs), playing an important role in chemotaxis.</text>
</comment>
<feature type="domain" description="CheR-type methyltransferase" evidence="9">
    <location>
        <begin position="18"/>
        <end position="300"/>
    </location>
</feature>
<evidence type="ECO:0000259" key="9">
    <source>
        <dbReference type="PROSITE" id="PS50123"/>
    </source>
</evidence>
<dbReference type="GO" id="GO:0050568">
    <property type="term" value="F:protein-glutamine glutaminase activity"/>
    <property type="evidence" value="ECO:0007669"/>
    <property type="project" value="UniProtKB-UniRule"/>
</dbReference>
<gene>
    <name evidence="7" type="primary">cheD</name>
    <name evidence="10" type="ORF">HZA61_15390</name>
</gene>
<dbReference type="SUPFAM" id="SSF47757">
    <property type="entry name" value="Chemotaxis receptor methyltransferase CheR, N-terminal domain"/>
    <property type="match status" value="1"/>
</dbReference>
<dbReference type="SUPFAM" id="SSF64438">
    <property type="entry name" value="CNF1/YfiH-like putative cysteine hydrolases"/>
    <property type="match status" value="1"/>
</dbReference>
<comment type="caution">
    <text evidence="10">The sequence shown here is derived from an EMBL/GenBank/DDBJ whole genome shotgun (WGS) entry which is preliminary data.</text>
</comment>
<dbReference type="Gene3D" id="3.30.1330.200">
    <property type="match status" value="1"/>
</dbReference>
<comment type="catalytic activity">
    <reaction evidence="7">
        <text>L-glutaminyl-[protein] + H2O = L-glutamyl-[protein] + NH4(+)</text>
        <dbReference type="Rhea" id="RHEA:16441"/>
        <dbReference type="Rhea" id="RHEA-COMP:10207"/>
        <dbReference type="Rhea" id="RHEA-COMP:10208"/>
        <dbReference type="ChEBI" id="CHEBI:15377"/>
        <dbReference type="ChEBI" id="CHEBI:28938"/>
        <dbReference type="ChEBI" id="CHEBI:29973"/>
        <dbReference type="ChEBI" id="CHEBI:30011"/>
        <dbReference type="EC" id="3.5.1.44"/>
    </reaction>
</comment>
<keyword evidence="4" id="KW-0808">Transferase</keyword>
<organism evidence="10 11">
    <name type="scientific">Eiseniibacteriota bacterium</name>
    <dbReference type="NCBI Taxonomy" id="2212470"/>
    <lineage>
        <taxon>Bacteria</taxon>
        <taxon>Candidatus Eiseniibacteriota</taxon>
    </lineage>
</organism>
<evidence type="ECO:0000256" key="4">
    <source>
        <dbReference type="ARBA" id="ARBA00022679"/>
    </source>
</evidence>
<evidence type="ECO:0000256" key="2">
    <source>
        <dbReference type="ARBA" id="ARBA00022500"/>
    </source>
</evidence>
<dbReference type="GO" id="GO:0008983">
    <property type="term" value="F:protein-glutamate O-methyltransferase activity"/>
    <property type="evidence" value="ECO:0007669"/>
    <property type="project" value="UniProtKB-EC"/>
</dbReference>
<dbReference type="InterPro" id="IPR000780">
    <property type="entry name" value="CheR_MeTrfase"/>
</dbReference>
<keyword evidence="6 7" id="KW-0378">Hydrolase</keyword>
<feature type="compositionally biased region" description="Low complexity" evidence="8">
    <location>
        <begin position="334"/>
        <end position="355"/>
    </location>
</feature>
<comment type="catalytic activity">
    <reaction evidence="1">
        <text>L-glutamyl-[protein] + S-adenosyl-L-methionine = [protein]-L-glutamate 5-O-methyl ester + S-adenosyl-L-homocysteine</text>
        <dbReference type="Rhea" id="RHEA:24452"/>
        <dbReference type="Rhea" id="RHEA-COMP:10208"/>
        <dbReference type="Rhea" id="RHEA-COMP:10311"/>
        <dbReference type="ChEBI" id="CHEBI:29973"/>
        <dbReference type="ChEBI" id="CHEBI:57856"/>
        <dbReference type="ChEBI" id="CHEBI:59789"/>
        <dbReference type="ChEBI" id="CHEBI:82795"/>
        <dbReference type="EC" id="2.1.1.80"/>
    </reaction>
</comment>
<evidence type="ECO:0000256" key="8">
    <source>
        <dbReference type="SAM" id="MobiDB-lite"/>
    </source>
</evidence>
<dbReference type="Gene3D" id="3.40.50.150">
    <property type="entry name" value="Vaccinia Virus protein VP39"/>
    <property type="match status" value="1"/>
</dbReference>
<reference evidence="10" key="1">
    <citation type="submission" date="2020-07" db="EMBL/GenBank/DDBJ databases">
        <title>Huge and variable diversity of episymbiotic CPR bacteria and DPANN archaea in groundwater ecosystems.</title>
        <authorList>
            <person name="He C.Y."/>
            <person name="Keren R."/>
            <person name="Whittaker M."/>
            <person name="Farag I.F."/>
            <person name="Doudna J."/>
            <person name="Cate J.H.D."/>
            <person name="Banfield J.F."/>
        </authorList>
    </citation>
    <scope>NUCLEOTIDE SEQUENCE</scope>
    <source>
        <strain evidence="10">NC_groundwater_1813_Pr3_B-0.1um_71_17</strain>
    </source>
</reference>
<sequence>MADPIPNPGMPGVPDVVAAAGMQPLSDADFRALRDLIYEKSGITLSDSKKQLVTSRLSRRLRVHGLSSYREYYEYVTRRDPHGDELREMLNAITTNKTDFFREKHHFDFMTSAFFPQCIERAKSTGERRMRIWSAGCSTGEEPYTLAMTFLSAFPSTGTWSLEILATDLDTQVLERAQAGIYPEETIAPVPADLQRRWFRRGTGANAGKVRVSDALRQLITFRQLNFVDHPWWVQGPFDLILCRNVMIYFNQDTQRTIVENFAQRLRPDGYLFIGHSETLSGLNHLFEPLRGTIYRRRATGEPEQKVTARGVAAAAAPPLPRSTPERPALARSAATPPQAPKVPKVPKVPAAAQTRSNDADARNLPRVNVIIGGVRASREPMVLRTVLGSCICACLYDPVAKVGGINHFMLPDGLDEHAMPTRFGVNAMEVLINDLLKIGADRRRLQAKAFGAAHVLSGAGLSPDVPRKNARFIKEFLSAEGIPLVSSRLGGSAPVEVVFTTDTARALVRALGDAVARDLAREEKSHDLEIKKQMVLPPQSSVELF</sequence>
<comment type="similarity">
    <text evidence="7">Belongs to the CheD family.</text>
</comment>
<dbReference type="InterPro" id="IPR029063">
    <property type="entry name" value="SAM-dependent_MTases_sf"/>
</dbReference>
<dbReference type="PANTHER" id="PTHR24422:SF19">
    <property type="entry name" value="CHEMOTAXIS PROTEIN METHYLTRANSFERASE"/>
    <property type="match status" value="1"/>
</dbReference>
<dbReference type="InterPro" id="IPR022642">
    <property type="entry name" value="CheR_C"/>
</dbReference>
<proteinExistence type="inferred from homology"/>
<dbReference type="SUPFAM" id="SSF53335">
    <property type="entry name" value="S-adenosyl-L-methionine-dependent methyltransferases"/>
    <property type="match status" value="1"/>
</dbReference>
<dbReference type="Gene3D" id="1.10.155.10">
    <property type="entry name" value="Chemotaxis receptor methyltransferase CheR, N-terminal domain"/>
    <property type="match status" value="1"/>
</dbReference>
<dbReference type="Pfam" id="PF03705">
    <property type="entry name" value="CheR_N"/>
    <property type="match status" value="1"/>
</dbReference>
<dbReference type="InterPro" id="IPR050903">
    <property type="entry name" value="Bact_Chemotaxis_MeTrfase"/>
</dbReference>
<dbReference type="Pfam" id="PF01739">
    <property type="entry name" value="CheR"/>
    <property type="match status" value="1"/>
</dbReference>
<evidence type="ECO:0000256" key="5">
    <source>
        <dbReference type="ARBA" id="ARBA00022691"/>
    </source>
</evidence>
<dbReference type="EC" id="3.5.1.44" evidence="7"/>
<dbReference type="PANTHER" id="PTHR24422">
    <property type="entry name" value="CHEMOTAXIS PROTEIN METHYLTRANSFERASE"/>
    <property type="match status" value="1"/>
</dbReference>
<dbReference type="AlphaFoldDB" id="A0A933SEX5"/>
<dbReference type="CDD" id="cd16352">
    <property type="entry name" value="CheD"/>
    <property type="match status" value="1"/>
</dbReference>
<dbReference type="PROSITE" id="PS50123">
    <property type="entry name" value="CHER"/>
    <property type="match status" value="1"/>
</dbReference>
<evidence type="ECO:0000313" key="10">
    <source>
        <dbReference type="EMBL" id="MBI5170872.1"/>
    </source>
</evidence>
<evidence type="ECO:0000256" key="1">
    <source>
        <dbReference type="ARBA" id="ARBA00001541"/>
    </source>
</evidence>
<keyword evidence="5" id="KW-0949">S-adenosyl-L-methionine</keyword>